<gene>
    <name evidence="4" type="ORF">SAMN04488118_10354</name>
</gene>
<evidence type="ECO:0000256" key="1">
    <source>
        <dbReference type="ARBA" id="ARBA00004613"/>
    </source>
</evidence>
<sequence length="292" mass="30133">MIGLFALGTLVLAGFAIADFGSSSNDDDEREFEIGGDEEANLGDGDDLLDFERFNSSSDNTVMAGDGDDTVLGGGGDDVLFGEAGEDLLDGGDDTDLIYGGEDEDTLIGGEEADLLSGGEDDDTLSGDEGNDILIGGEGSDRLEGGEDDDFLVGGAFNQELTPDVLIEIGRTGQTPADLELDDAFDGSDTLDGGEGDDTLVLSSGDVAEGGAGDDVFLIDATSEGDDPAIINDYNPAEDQITVEFEGRLVDTDIEVFSVGDDALIFESGRLVAEVRGAAGQLRLSDINISAI</sequence>
<comment type="subcellular location">
    <subcellularLocation>
        <location evidence="1">Secreted</location>
    </subcellularLocation>
</comment>
<dbReference type="AlphaFoldDB" id="A0A1G5Q6I8"/>
<dbReference type="OrthoDB" id="7863760at2"/>
<reference evidence="4 5" key="1">
    <citation type="submission" date="2016-10" db="EMBL/GenBank/DDBJ databases">
        <authorList>
            <person name="de Groot N.N."/>
        </authorList>
    </citation>
    <scope>NUCLEOTIDE SEQUENCE [LARGE SCALE GENOMIC DNA]</scope>
    <source>
        <strain evidence="4 5">U95</strain>
    </source>
</reference>
<protein>
    <submittedName>
        <fullName evidence="4">Hemolysin-type calcium-binding repeat-containing protein</fullName>
    </submittedName>
</protein>
<evidence type="ECO:0000256" key="2">
    <source>
        <dbReference type="ARBA" id="ARBA00022525"/>
    </source>
</evidence>
<dbReference type="STRING" id="1156985.SAMN04488118_10354"/>
<accession>A0A1G5Q6I8</accession>
<evidence type="ECO:0000256" key="3">
    <source>
        <dbReference type="SAM" id="SignalP"/>
    </source>
</evidence>
<evidence type="ECO:0000313" key="5">
    <source>
        <dbReference type="Proteomes" id="UP000198767"/>
    </source>
</evidence>
<keyword evidence="2" id="KW-0964">Secreted</keyword>
<dbReference type="PRINTS" id="PR00313">
    <property type="entry name" value="CABNDNGRPT"/>
</dbReference>
<evidence type="ECO:0000313" key="4">
    <source>
        <dbReference type="EMBL" id="SCZ57277.1"/>
    </source>
</evidence>
<keyword evidence="3" id="KW-0732">Signal</keyword>
<dbReference type="RefSeq" id="WP_090217048.1">
    <property type="nucleotide sequence ID" value="NZ_FMWG01000003.1"/>
</dbReference>
<proteinExistence type="predicted"/>
<dbReference type="PANTHER" id="PTHR38340:SF1">
    <property type="entry name" value="S-LAYER PROTEIN"/>
    <property type="match status" value="1"/>
</dbReference>
<dbReference type="GO" id="GO:0005509">
    <property type="term" value="F:calcium ion binding"/>
    <property type="evidence" value="ECO:0007669"/>
    <property type="project" value="InterPro"/>
</dbReference>
<dbReference type="Proteomes" id="UP000198767">
    <property type="component" value="Unassembled WGS sequence"/>
</dbReference>
<dbReference type="PANTHER" id="PTHR38340">
    <property type="entry name" value="S-LAYER PROTEIN"/>
    <property type="match status" value="1"/>
</dbReference>
<dbReference type="InterPro" id="IPR050557">
    <property type="entry name" value="RTX_toxin/Mannuronan_C5-epim"/>
</dbReference>
<feature type="chain" id="PRO_5011585390" evidence="3">
    <location>
        <begin position="19"/>
        <end position="292"/>
    </location>
</feature>
<dbReference type="InterPro" id="IPR001343">
    <property type="entry name" value="Hemolysn_Ca-bd"/>
</dbReference>
<dbReference type="InterPro" id="IPR011049">
    <property type="entry name" value="Serralysin-like_metalloprot_C"/>
</dbReference>
<name>A0A1G5Q6I8_9RHOB</name>
<organism evidence="4 5">
    <name type="scientific">Epibacterium ulvae</name>
    <dbReference type="NCBI Taxonomy" id="1156985"/>
    <lineage>
        <taxon>Bacteria</taxon>
        <taxon>Pseudomonadati</taxon>
        <taxon>Pseudomonadota</taxon>
        <taxon>Alphaproteobacteria</taxon>
        <taxon>Rhodobacterales</taxon>
        <taxon>Roseobacteraceae</taxon>
        <taxon>Epibacterium</taxon>
    </lineage>
</organism>
<keyword evidence="5" id="KW-1185">Reference proteome</keyword>
<dbReference type="GO" id="GO:0005576">
    <property type="term" value="C:extracellular region"/>
    <property type="evidence" value="ECO:0007669"/>
    <property type="project" value="UniProtKB-SubCell"/>
</dbReference>
<dbReference type="InterPro" id="IPR018511">
    <property type="entry name" value="Hemolysin-typ_Ca-bd_CS"/>
</dbReference>
<feature type="signal peptide" evidence="3">
    <location>
        <begin position="1"/>
        <end position="18"/>
    </location>
</feature>
<dbReference type="Pfam" id="PF00353">
    <property type="entry name" value="HemolysinCabind"/>
    <property type="match status" value="3"/>
</dbReference>
<dbReference type="Gene3D" id="2.150.10.10">
    <property type="entry name" value="Serralysin-like metalloprotease, C-terminal"/>
    <property type="match status" value="3"/>
</dbReference>
<dbReference type="SUPFAM" id="SSF51120">
    <property type="entry name" value="beta-Roll"/>
    <property type="match status" value="2"/>
</dbReference>
<dbReference type="EMBL" id="FMWG01000003">
    <property type="protein sequence ID" value="SCZ57277.1"/>
    <property type="molecule type" value="Genomic_DNA"/>
</dbReference>
<dbReference type="PROSITE" id="PS00330">
    <property type="entry name" value="HEMOLYSIN_CALCIUM"/>
    <property type="match status" value="3"/>
</dbReference>